<dbReference type="InterPro" id="IPR036388">
    <property type="entry name" value="WH-like_DNA-bd_sf"/>
</dbReference>
<dbReference type="InterPro" id="IPR008920">
    <property type="entry name" value="TF_FadR/GntR_C"/>
</dbReference>
<dbReference type="RefSeq" id="WP_380852161.1">
    <property type="nucleotide sequence ID" value="NZ_JBHSFP010000061.1"/>
</dbReference>
<evidence type="ECO:0000313" key="5">
    <source>
        <dbReference type="EMBL" id="MFC4536879.1"/>
    </source>
</evidence>
<dbReference type="InterPro" id="IPR000524">
    <property type="entry name" value="Tscrpt_reg_HTH_GntR"/>
</dbReference>
<evidence type="ECO:0000256" key="3">
    <source>
        <dbReference type="ARBA" id="ARBA00023163"/>
    </source>
</evidence>
<keyword evidence="2" id="KW-0238">DNA-binding</keyword>
<dbReference type="PANTHER" id="PTHR43537:SF5">
    <property type="entry name" value="UXU OPERON TRANSCRIPTIONAL REGULATOR"/>
    <property type="match status" value="1"/>
</dbReference>
<dbReference type="Gene3D" id="1.10.10.10">
    <property type="entry name" value="Winged helix-like DNA-binding domain superfamily/Winged helix DNA-binding domain"/>
    <property type="match status" value="1"/>
</dbReference>
<dbReference type="InterPro" id="IPR011711">
    <property type="entry name" value="GntR_C"/>
</dbReference>
<dbReference type="SMART" id="SM00895">
    <property type="entry name" value="FCD"/>
    <property type="match status" value="1"/>
</dbReference>
<dbReference type="PANTHER" id="PTHR43537">
    <property type="entry name" value="TRANSCRIPTIONAL REGULATOR, GNTR FAMILY"/>
    <property type="match status" value="1"/>
</dbReference>
<evidence type="ECO:0000313" key="6">
    <source>
        <dbReference type="Proteomes" id="UP001596004"/>
    </source>
</evidence>
<feature type="domain" description="HTH gntR-type" evidence="4">
    <location>
        <begin position="19"/>
        <end position="86"/>
    </location>
</feature>
<dbReference type="SUPFAM" id="SSF48008">
    <property type="entry name" value="GntR ligand-binding domain-like"/>
    <property type="match status" value="1"/>
</dbReference>
<dbReference type="Pfam" id="PF07729">
    <property type="entry name" value="FCD"/>
    <property type="match status" value="1"/>
</dbReference>
<dbReference type="PROSITE" id="PS50949">
    <property type="entry name" value="HTH_GNTR"/>
    <property type="match status" value="1"/>
</dbReference>
<dbReference type="CDD" id="cd07377">
    <property type="entry name" value="WHTH_GntR"/>
    <property type="match status" value="1"/>
</dbReference>
<dbReference type="Gene3D" id="1.20.120.530">
    <property type="entry name" value="GntR ligand-binding domain-like"/>
    <property type="match status" value="1"/>
</dbReference>
<protein>
    <submittedName>
        <fullName evidence="5">GntR family transcriptional regulator</fullName>
    </submittedName>
</protein>
<gene>
    <name evidence="5" type="ORF">ACFO60_39430</name>
</gene>
<evidence type="ECO:0000259" key="4">
    <source>
        <dbReference type="PROSITE" id="PS50949"/>
    </source>
</evidence>
<dbReference type="Pfam" id="PF00392">
    <property type="entry name" value="GntR"/>
    <property type="match status" value="1"/>
</dbReference>
<sequence length="228" mass="25013">MTSEIDDLLKGEVAPARRGVLTDDVYESLKGLVMDGRLAPGARVNVYAVARLLDVSQTPVREVLARLESEGLVTKEPLRGYFIAPVLDRAQVADLYDLRSLLEPWAAAMAAERAGASGAERLRAEVAGLPDAPEGTTYRQYRTIQRHDARFHDLVAELSGSPSVREALARTHGHLHLFRLDYPGRDSGEPALQEHRRIAEAVTAGRPEAAEAAMRDHLTSARERFLSA</sequence>
<comment type="caution">
    <text evidence="5">The sequence shown here is derived from an EMBL/GenBank/DDBJ whole genome shotgun (WGS) entry which is preliminary data.</text>
</comment>
<reference evidence="6" key="1">
    <citation type="journal article" date="2019" name="Int. J. Syst. Evol. Microbiol.">
        <title>The Global Catalogue of Microorganisms (GCM) 10K type strain sequencing project: providing services to taxonomists for standard genome sequencing and annotation.</title>
        <authorList>
            <consortium name="The Broad Institute Genomics Platform"/>
            <consortium name="The Broad Institute Genome Sequencing Center for Infectious Disease"/>
            <person name="Wu L."/>
            <person name="Ma J."/>
        </authorList>
    </citation>
    <scope>NUCLEOTIDE SEQUENCE [LARGE SCALE GENOMIC DNA]</scope>
    <source>
        <strain evidence="6">CGMCC 4.7132</strain>
    </source>
</reference>
<dbReference type="SUPFAM" id="SSF46785">
    <property type="entry name" value="Winged helix' DNA-binding domain"/>
    <property type="match status" value="1"/>
</dbReference>
<dbReference type="InterPro" id="IPR036390">
    <property type="entry name" value="WH_DNA-bd_sf"/>
</dbReference>
<organism evidence="5 6">
    <name type="scientific">Sphaerisporangium dianthi</name>
    <dbReference type="NCBI Taxonomy" id="1436120"/>
    <lineage>
        <taxon>Bacteria</taxon>
        <taxon>Bacillati</taxon>
        <taxon>Actinomycetota</taxon>
        <taxon>Actinomycetes</taxon>
        <taxon>Streptosporangiales</taxon>
        <taxon>Streptosporangiaceae</taxon>
        <taxon>Sphaerisporangium</taxon>
    </lineage>
</organism>
<dbReference type="SMART" id="SM00345">
    <property type="entry name" value="HTH_GNTR"/>
    <property type="match status" value="1"/>
</dbReference>
<evidence type="ECO:0000256" key="1">
    <source>
        <dbReference type="ARBA" id="ARBA00023015"/>
    </source>
</evidence>
<dbReference type="Proteomes" id="UP001596004">
    <property type="component" value="Unassembled WGS sequence"/>
</dbReference>
<dbReference type="EMBL" id="JBHSFP010000061">
    <property type="protein sequence ID" value="MFC4536879.1"/>
    <property type="molecule type" value="Genomic_DNA"/>
</dbReference>
<evidence type="ECO:0000256" key="2">
    <source>
        <dbReference type="ARBA" id="ARBA00023125"/>
    </source>
</evidence>
<accession>A0ABV9CUS2</accession>
<keyword evidence="6" id="KW-1185">Reference proteome</keyword>
<name>A0ABV9CUS2_9ACTN</name>
<keyword evidence="1" id="KW-0805">Transcription regulation</keyword>
<proteinExistence type="predicted"/>
<keyword evidence="3" id="KW-0804">Transcription</keyword>